<protein>
    <submittedName>
        <fullName evidence="1">Uncharacterized protein</fullName>
    </submittedName>
</protein>
<accession>A0A6B0TC10</accession>
<organism evidence="1 2">
    <name type="scientific">Halovenus carboxidivorans</name>
    <dbReference type="NCBI Taxonomy" id="2692199"/>
    <lineage>
        <taxon>Archaea</taxon>
        <taxon>Methanobacteriati</taxon>
        <taxon>Methanobacteriota</taxon>
        <taxon>Stenosarchaea group</taxon>
        <taxon>Halobacteria</taxon>
        <taxon>Halobacteriales</taxon>
        <taxon>Haloarculaceae</taxon>
        <taxon>Halovenus</taxon>
    </lineage>
</organism>
<evidence type="ECO:0000313" key="1">
    <source>
        <dbReference type="EMBL" id="MXR52440.1"/>
    </source>
</evidence>
<evidence type="ECO:0000313" key="2">
    <source>
        <dbReference type="Proteomes" id="UP000466535"/>
    </source>
</evidence>
<dbReference type="OrthoDB" id="236676at2157"/>
<name>A0A6B0TC10_9EURY</name>
<comment type="caution">
    <text evidence="1">The sequence shown here is derived from an EMBL/GenBank/DDBJ whole genome shotgun (WGS) entry which is preliminary data.</text>
</comment>
<dbReference type="AlphaFoldDB" id="A0A6B0TC10"/>
<reference evidence="1 2" key="1">
    <citation type="submission" date="2019-12" db="EMBL/GenBank/DDBJ databases">
        <title>Isolation and characterization of three novel carbon monoxide-oxidizing members of Halobacteria from salione crusts and soils.</title>
        <authorList>
            <person name="Myers M.R."/>
            <person name="King G.M."/>
        </authorList>
    </citation>
    <scope>NUCLEOTIDE SEQUENCE [LARGE SCALE GENOMIC DNA]</scope>
    <source>
        <strain evidence="1 2">WSH3</strain>
    </source>
</reference>
<keyword evidence="2" id="KW-1185">Reference proteome</keyword>
<sequence length="253" mass="27840">MAERDKAHLERAIAALSDRQYEQAGDAYSRSGWSLLAEPRAELSPFDEDEKGWVGRGLRSLAVGAIAYRVAGEQSRATRRSIEGVAVAKDLRNALTEPAQQACLLEFVADFHVIGDLSGATEAYETAATAYREGAIDSPQTWGTTPLFEAAAEPIKQLARSTANGEIAIAWEDLHGADPDQPGEFLAHRARYKRSRLPSLLDSVCESGYFAAPRGTTEYNNDQYECPDCGSHDVNWTGDNVLCMRCSHRMERR</sequence>
<dbReference type="RefSeq" id="WP_159764579.1">
    <property type="nucleotide sequence ID" value="NZ_WUUT01000005.1"/>
</dbReference>
<dbReference type="EMBL" id="WUUT01000005">
    <property type="protein sequence ID" value="MXR52440.1"/>
    <property type="molecule type" value="Genomic_DNA"/>
</dbReference>
<proteinExistence type="predicted"/>
<gene>
    <name evidence="1" type="ORF">GRX03_12595</name>
</gene>
<dbReference type="Proteomes" id="UP000466535">
    <property type="component" value="Unassembled WGS sequence"/>
</dbReference>